<evidence type="ECO:0000259" key="5">
    <source>
        <dbReference type="PROSITE" id="PS50937"/>
    </source>
</evidence>
<keyword evidence="1" id="KW-0805">Transcription regulation</keyword>
<evidence type="ECO:0000256" key="4">
    <source>
        <dbReference type="SAM" id="Coils"/>
    </source>
</evidence>
<keyword evidence="3" id="KW-0804">Transcription</keyword>
<evidence type="ECO:0000256" key="3">
    <source>
        <dbReference type="ARBA" id="ARBA00023163"/>
    </source>
</evidence>
<dbReference type="Proteomes" id="UP001057134">
    <property type="component" value="Chromosome"/>
</dbReference>
<sequence length="125" mass="14680">MKISELSRLTGASVRSLRHYEEQGLLTPRRLDNGYREYHDLAVEQVRTIRFYLKLGLTTAQISGFLHCVMKNKEAFCEEVLPVYKKKLRELNEQIELLTAIRSNLEERIRSIHDERSALQGFDEK</sequence>
<dbReference type="Pfam" id="PF13411">
    <property type="entry name" value="MerR_1"/>
    <property type="match status" value="1"/>
</dbReference>
<proteinExistence type="predicted"/>
<dbReference type="InterPro" id="IPR047057">
    <property type="entry name" value="MerR_fam"/>
</dbReference>
<protein>
    <submittedName>
        <fullName evidence="6">HTH-type transcriptional regulator YfmP</fullName>
    </submittedName>
</protein>
<gene>
    <name evidence="6" type="primary">yfmP_2</name>
    <name evidence="6" type="ORF">SK3146_06128</name>
</gene>
<dbReference type="InterPro" id="IPR000551">
    <property type="entry name" value="MerR-type_HTH_dom"/>
</dbReference>
<dbReference type="PROSITE" id="PS50937">
    <property type="entry name" value="HTH_MERR_2"/>
    <property type="match status" value="1"/>
</dbReference>
<name>A0ABY4RWT0_9BACL</name>
<feature type="domain" description="HTH merR-type" evidence="5">
    <location>
        <begin position="1"/>
        <end position="68"/>
    </location>
</feature>
<dbReference type="PANTHER" id="PTHR30204">
    <property type="entry name" value="REDOX-CYCLING DRUG-SENSING TRANSCRIPTIONAL ACTIVATOR SOXR"/>
    <property type="match status" value="1"/>
</dbReference>
<dbReference type="InterPro" id="IPR009061">
    <property type="entry name" value="DNA-bd_dom_put_sf"/>
</dbReference>
<evidence type="ECO:0000256" key="1">
    <source>
        <dbReference type="ARBA" id="ARBA00023015"/>
    </source>
</evidence>
<dbReference type="PRINTS" id="PR00040">
    <property type="entry name" value="HTHMERR"/>
</dbReference>
<accession>A0ABY4RWT0</accession>
<feature type="coiled-coil region" evidence="4">
    <location>
        <begin position="81"/>
        <end position="115"/>
    </location>
</feature>
<dbReference type="EMBL" id="CP027059">
    <property type="protein sequence ID" value="UQZ86835.1"/>
    <property type="molecule type" value="Genomic_DNA"/>
</dbReference>
<dbReference type="PANTHER" id="PTHR30204:SF94">
    <property type="entry name" value="HEAVY METAL-DEPENDENT TRANSCRIPTIONAL REGULATOR HI_0293-RELATED"/>
    <property type="match status" value="1"/>
</dbReference>
<keyword evidence="2" id="KW-0238">DNA-binding</keyword>
<dbReference type="SUPFAM" id="SSF46955">
    <property type="entry name" value="Putative DNA-binding domain"/>
    <property type="match status" value="1"/>
</dbReference>
<evidence type="ECO:0000313" key="7">
    <source>
        <dbReference type="Proteomes" id="UP001057134"/>
    </source>
</evidence>
<reference evidence="6" key="2">
    <citation type="journal article" date="2021" name="J Anim Sci Technol">
        <title>Complete genome sequence of Paenibacillus konkukensis sp. nov. SK3146 as a potential probiotic strain.</title>
        <authorList>
            <person name="Jung H.I."/>
            <person name="Park S."/>
            <person name="Niu K.M."/>
            <person name="Lee S.W."/>
            <person name="Kothari D."/>
            <person name="Yi K.J."/>
            <person name="Kim S.K."/>
        </authorList>
    </citation>
    <scope>NUCLEOTIDE SEQUENCE</scope>
    <source>
        <strain evidence="6">SK3146</strain>
    </source>
</reference>
<reference evidence="6" key="1">
    <citation type="submission" date="2018-02" db="EMBL/GenBank/DDBJ databases">
        <authorList>
            <person name="Kim S.-K."/>
            <person name="Jung H.-I."/>
            <person name="Lee S.-W."/>
        </authorList>
    </citation>
    <scope>NUCLEOTIDE SEQUENCE</scope>
    <source>
        <strain evidence="6">SK3146</strain>
    </source>
</reference>
<dbReference type="Gene3D" id="1.10.1660.10">
    <property type="match status" value="1"/>
</dbReference>
<organism evidence="6 7">
    <name type="scientific">Paenibacillus konkukensis</name>
    <dbReference type="NCBI Taxonomy" id="2020716"/>
    <lineage>
        <taxon>Bacteria</taxon>
        <taxon>Bacillati</taxon>
        <taxon>Bacillota</taxon>
        <taxon>Bacilli</taxon>
        <taxon>Bacillales</taxon>
        <taxon>Paenibacillaceae</taxon>
        <taxon>Paenibacillus</taxon>
    </lineage>
</organism>
<keyword evidence="7" id="KW-1185">Reference proteome</keyword>
<dbReference type="RefSeq" id="WP_249862338.1">
    <property type="nucleotide sequence ID" value="NZ_CP027059.1"/>
</dbReference>
<evidence type="ECO:0000256" key="2">
    <source>
        <dbReference type="ARBA" id="ARBA00023125"/>
    </source>
</evidence>
<dbReference type="SMART" id="SM00422">
    <property type="entry name" value="HTH_MERR"/>
    <property type="match status" value="1"/>
</dbReference>
<evidence type="ECO:0000313" key="6">
    <source>
        <dbReference type="EMBL" id="UQZ86835.1"/>
    </source>
</evidence>
<dbReference type="CDD" id="cd01282">
    <property type="entry name" value="HTH_MerR-like_sg3"/>
    <property type="match status" value="1"/>
</dbReference>
<keyword evidence="4" id="KW-0175">Coiled coil</keyword>